<dbReference type="InterPro" id="IPR023365">
    <property type="entry name" value="Sortase_dom-sf"/>
</dbReference>
<dbReference type="NCBIfam" id="TIGR01076">
    <property type="entry name" value="sortase_fam"/>
    <property type="match status" value="1"/>
</dbReference>
<organism evidence="6 7">
    <name type="scientific">Vagococcus entomophilus</name>
    <dbReference type="NCBI Taxonomy" id="1160095"/>
    <lineage>
        <taxon>Bacteria</taxon>
        <taxon>Bacillati</taxon>
        <taxon>Bacillota</taxon>
        <taxon>Bacilli</taxon>
        <taxon>Lactobacillales</taxon>
        <taxon>Enterococcaceae</taxon>
        <taxon>Vagococcus</taxon>
    </lineage>
</organism>
<feature type="transmembrane region" description="Helical" evidence="5">
    <location>
        <begin position="236"/>
        <end position="259"/>
    </location>
</feature>
<keyword evidence="5" id="KW-0472">Membrane</keyword>
<feature type="transmembrane region" description="Helical" evidence="5">
    <location>
        <begin position="13"/>
        <end position="35"/>
    </location>
</feature>
<keyword evidence="5" id="KW-1133">Transmembrane helix</keyword>
<dbReference type="Gene3D" id="2.40.260.10">
    <property type="entry name" value="Sortase"/>
    <property type="match status" value="1"/>
</dbReference>
<dbReference type="Proteomes" id="UP000288669">
    <property type="component" value="Unassembled WGS sequence"/>
</dbReference>
<dbReference type="AlphaFoldDB" id="A0A430AKE5"/>
<evidence type="ECO:0000256" key="2">
    <source>
        <dbReference type="ARBA" id="ARBA00022801"/>
    </source>
</evidence>
<reference evidence="6 7" key="1">
    <citation type="submission" date="2017-05" db="EMBL/GenBank/DDBJ databases">
        <title>Vagococcus spp. assemblies.</title>
        <authorList>
            <person name="Gulvik C.A."/>
        </authorList>
    </citation>
    <scope>NUCLEOTIDE SEQUENCE [LARGE SCALE GENOMIC DNA]</scope>
    <source>
        <strain evidence="6 7">DSM 24756</strain>
    </source>
</reference>
<gene>
    <name evidence="6" type="ORF">CBF30_04950</name>
</gene>
<dbReference type="GO" id="GO:0008234">
    <property type="term" value="F:cysteine-type peptidase activity"/>
    <property type="evidence" value="ECO:0007669"/>
    <property type="project" value="UniProtKB-KW"/>
</dbReference>
<dbReference type="GO" id="GO:0006508">
    <property type="term" value="P:proteolysis"/>
    <property type="evidence" value="ECO:0007669"/>
    <property type="project" value="UniProtKB-KW"/>
</dbReference>
<evidence type="ECO:0000313" key="7">
    <source>
        <dbReference type="Proteomes" id="UP000288669"/>
    </source>
</evidence>
<evidence type="ECO:0000256" key="4">
    <source>
        <dbReference type="PIRSR" id="PIRSR605754-1"/>
    </source>
</evidence>
<dbReference type="OrthoDB" id="2243719at2"/>
<keyword evidence="3" id="KW-0788">Thiol protease</keyword>
<evidence type="ECO:0000256" key="5">
    <source>
        <dbReference type="SAM" id="Phobius"/>
    </source>
</evidence>
<comment type="caution">
    <text evidence="6">The sequence shown here is derived from an EMBL/GenBank/DDBJ whole genome shotgun (WGS) entry which is preliminary data.</text>
</comment>
<dbReference type="InterPro" id="IPR005754">
    <property type="entry name" value="Sortase"/>
</dbReference>
<accession>A0A430AKE5</accession>
<keyword evidence="2" id="KW-0378">Hydrolase</keyword>
<name>A0A430AKE5_9ENTE</name>
<keyword evidence="1" id="KW-0645">Protease</keyword>
<dbReference type="InterPro" id="IPR042007">
    <property type="entry name" value="Sortase_A"/>
</dbReference>
<dbReference type="SUPFAM" id="SSF63817">
    <property type="entry name" value="Sortase"/>
    <property type="match status" value="1"/>
</dbReference>
<feature type="active site" description="Acyl-thioester intermediate" evidence="4">
    <location>
        <position position="195"/>
    </location>
</feature>
<evidence type="ECO:0008006" key="8">
    <source>
        <dbReference type="Google" id="ProtNLM"/>
    </source>
</evidence>
<keyword evidence="7" id="KW-1185">Reference proteome</keyword>
<evidence type="ECO:0000256" key="1">
    <source>
        <dbReference type="ARBA" id="ARBA00022670"/>
    </source>
</evidence>
<proteinExistence type="predicted"/>
<dbReference type="CDD" id="cd06165">
    <property type="entry name" value="Sortase_A"/>
    <property type="match status" value="1"/>
</dbReference>
<dbReference type="EMBL" id="NGJZ01000001">
    <property type="protein sequence ID" value="RSU08581.1"/>
    <property type="molecule type" value="Genomic_DNA"/>
</dbReference>
<evidence type="ECO:0000256" key="3">
    <source>
        <dbReference type="ARBA" id="ARBA00022807"/>
    </source>
</evidence>
<protein>
    <recommendedName>
        <fullName evidence="8">Class A sortase</fullName>
    </recommendedName>
</protein>
<dbReference type="Pfam" id="PF04203">
    <property type="entry name" value="Sortase"/>
    <property type="match status" value="1"/>
</dbReference>
<evidence type="ECO:0000313" key="6">
    <source>
        <dbReference type="EMBL" id="RSU08581.1"/>
    </source>
</evidence>
<feature type="active site" description="Proton donor/acceptor" evidence="4">
    <location>
        <position position="134"/>
    </location>
</feature>
<dbReference type="RefSeq" id="WP_126823307.1">
    <property type="nucleotide sequence ID" value="NZ_JBHLWU010000001.1"/>
</dbReference>
<sequence>MMKKNKRNNPKEIGFKLGIISLVYIAMLLVIAPFFKNQFIAYKIQSTNYVLNTGSTSSKNNDLVEEIQPPTLHDAWLLAQRKQPIEANGKISIPELNIDLPIFSELSNSNLYLGAVAMYPDRNYQAENIVLLGHHLRSSQLLFGPLLHSKQGQRIYLSLHNHFLAYEIVQTTIVDQTNTSVLENKGRSDLTLITCDVPTYTEKRFVVQAKLLKNLQEKELEKVIELRKVKPKPKKIMWVLYAPILLLLCLFVLTGFSLWKLL</sequence>
<keyword evidence="5" id="KW-0812">Transmembrane</keyword>